<dbReference type="InterPro" id="IPR019301">
    <property type="entry name" value="Flagellar_prot_FlgJ_N"/>
</dbReference>
<reference evidence="2 3" key="1">
    <citation type="submission" date="2020-08" db="EMBL/GenBank/DDBJ databases">
        <title>Bridging the membrane lipid divide: bacteria of the FCB group superphylum have the potential to synthesize archaeal ether lipids.</title>
        <authorList>
            <person name="Villanueva L."/>
            <person name="Von Meijenfeldt F.A.B."/>
            <person name="Westbye A.B."/>
            <person name="Yadav S."/>
            <person name="Hopmans E.C."/>
            <person name="Dutilh B.E."/>
            <person name="Sinninghe Damste J.S."/>
        </authorList>
    </citation>
    <scope>NUCLEOTIDE SEQUENCE [LARGE SCALE GENOMIC DNA]</scope>
    <source>
        <strain evidence="2">NIOZ-UU30</strain>
    </source>
</reference>
<accession>A0A8J6NWT6</accession>
<name>A0A8J6NWT6_9BACT</name>
<dbReference type="AlphaFoldDB" id="A0A8J6NWT6"/>
<organism evidence="2 3">
    <name type="scientific">Candidatus Desulfatibia profunda</name>
    <dbReference type="NCBI Taxonomy" id="2841695"/>
    <lineage>
        <taxon>Bacteria</taxon>
        <taxon>Pseudomonadati</taxon>
        <taxon>Thermodesulfobacteriota</taxon>
        <taxon>Desulfobacteria</taxon>
        <taxon>Desulfobacterales</taxon>
        <taxon>Desulfobacterales incertae sedis</taxon>
        <taxon>Candidatus Desulfatibia</taxon>
    </lineage>
</organism>
<protein>
    <submittedName>
        <fullName evidence="2">Rod-binding protein</fullName>
    </submittedName>
</protein>
<dbReference type="Proteomes" id="UP000603434">
    <property type="component" value="Unassembled WGS sequence"/>
</dbReference>
<evidence type="ECO:0000313" key="3">
    <source>
        <dbReference type="Proteomes" id="UP000603434"/>
    </source>
</evidence>
<proteinExistence type="predicted"/>
<evidence type="ECO:0000313" key="2">
    <source>
        <dbReference type="EMBL" id="MBC8361443.1"/>
    </source>
</evidence>
<sequence length="92" mass="9906">MLKPTAADPATAALQKNVSEARLRKACTEFESIFITYMLKTMRAAVAEDGALENSNERQIIQSMFDENLALGIAKGGGIGLAEILAQHLKAQ</sequence>
<feature type="domain" description="Flagellar protein FlgJ N-terminal" evidence="1">
    <location>
        <begin position="40"/>
        <end position="87"/>
    </location>
</feature>
<gene>
    <name evidence="2" type="ORF">H8E23_08605</name>
</gene>
<evidence type="ECO:0000259" key="1">
    <source>
        <dbReference type="Pfam" id="PF10135"/>
    </source>
</evidence>
<comment type="caution">
    <text evidence="2">The sequence shown here is derived from an EMBL/GenBank/DDBJ whole genome shotgun (WGS) entry which is preliminary data.</text>
</comment>
<dbReference type="Pfam" id="PF10135">
    <property type="entry name" value="Rod-binding"/>
    <property type="match status" value="1"/>
</dbReference>
<dbReference type="EMBL" id="JACNJH010000134">
    <property type="protein sequence ID" value="MBC8361443.1"/>
    <property type="molecule type" value="Genomic_DNA"/>
</dbReference>